<accession>A0ABU3NQ65</accession>
<evidence type="ECO:0000256" key="5">
    <source>
        <dbReference type="ARBA" id="ARBA00023136"/>
    </source>
</evidence>
<evidence type="ECO:0000256" key="2">
    <source>
        <dbReference type="ARBA" id="ARBA00022475"/>
    </source>
</evidence>
<gene>
    <name evidence="8" type="ORF">QYE77_11880</name>
</gene>
<reference evidence="8 9" key="1">
    <citation type="submission" date="2023-07" db="EMBL/GenBank/DDBJ databases">
        <title>Novel species of Thermanaerothrix with wide hydrolytic capabilities.</title>
        <authorList>
            <person name="Zayulina K.S."/>
            <person name="Podosokorskaya O.A."/>
            <person name="Elcheninov A.G."/>
        </authorList>
    </citation>
    <scope>NUCLEOTIDE SEQUENCE [LARGE SCALE GENOMIC DNA]</scope>
    <source>
        <strain evidence="8 9">4228-RoL</strain>
    </source>
</reference>
<protein>
    <submittedName>
        <fullName evidence="8">OadG family protein</fullName>
    </submittedName>
</protein>
<dbReference type="RefSeq" id="WP_315625637.1">
    <property type="nucleotide sequence ID" value="NZ_JAUHMF010000002.1"/>
</dbReference>
<evidence type="ECO:0000256" key="4">
    <source>
        <dbReference type="ARBA" id="ARBA00022989"/>
    </source>
</evidence>
<comment type="caution">
    <text evidence="8">The sequence shown here is derived from an EMBL/GenBank/DDBJ whole genome shotgun (WGS) entry which is preliminary data.</text>
</comment>
<organism evidence="8 9">
    <name type="scientific">Thermanaerothrix solaris</name>
    <dbReference type="NCBI Taxonomy" id="3058434"/>
    <lineage>
        <taxon>Bacteria</taxon>
        <taxon>Bacillati</taxon>
        <taxon>Chloroflexota</taxon>
        <taxon>Anaerolineae</taxon>
        <taxon>Anaerolineales</taxon>
        <taxon>Anaerolineaceae</taxon>
        <taxon>Thermanaerothrix</taxon>
    </lineage>
</organism>
<comment type="subcellular location">
    <subcellularLocation>
        <location evidence="1">Cell membrane</location>
    </subcellularLocation>
</comment>
<keyword evidence="3 7" id="KW-0812">Transmembrane</keyword>
<keyword evidence="5 7" id="KW-0472">Membrane</keyword>
<evidence type="ECO:0000313" key="9">
    <source>
        <dbReference type="Proteomes" id="UP001254165"/>
    </source>
</evidence>
<dbReference type="Proteomes" id="UP001254165">
    <property type="component" value="Unassembled WGS sequence"/>
</dbReference>
<feature type="region of interest" description="Disordered" evidence="6">
    <location>
        <begin position="37"/>
        <end position="64"/>
    </location>
</feature>
<evidence type="ECO:0000256" key="1">
    <source>
        <dbReference type="ARBA" id="ARBA00004236"/>
    </source>
</evidence>
<dbReference type="InterPro" id="IPR005899">
    <property type="entry name" value="Na_pump_deCOase"/>
</dbReference>
<evidence type="ECO:0000256" key="3">
    <source>
        <dbReference type="ARBA" id="ARBA00022692"/>
    </source>
</evidence>
<name>A0ABU3NQ65_9CHLR</name>
<evidence type="ECO:0000313" key="8">
    <source>
        <dbReference type="EMBL" id="MDT8898963.1"/>
    </source>
</evidence>
<dbReference type="Pfam" id="PF04277">
    <property type="entry name" value="OAD_gamma"/>
    <property type="match status" value="1"/>
</dbReference>
<proteinExistence type="predicted"/>
<feature type="compositionally biased region" description="Low complexity" evidence="6">
    <location>
        <begin position="41"/>
        <end position="56"/>
    </location>
</feature>
<keyword evidence="4 7" id="KW-1133">Transmembrane helix</keyword>
<evidence type="ECO:0000256" key="6">
    <source>
        <dbReference type="SAM" id="MobiDB-lite"/>
    </source>
</evidence>
<keyword evidence="9" id="KW-1185">Reference proteome</keyword>
<feature type="transmembrane region" description="Helical" evidence="7">
    <location>
        <begin position="6"/>
        <end position="26"/>
    </location>
</feature>
<evidence type="ECO:0000256" key="7">
    <source>
        <dbReference type="SAM" id="Phobius"/>
    </source>
</evidence>
<dbReference type="EMBL" id="JAUHMF010000002">
    <property type="protein sequence ID" value="MDT8898963.1"/>
    <property type="molecule type" value="Genomic_DNA"/>
</dbReference>
<keyword evidence="2" id="KW-1003">Cell membrane</keyword>
<sequence>MSQGLLITLVGMGLVFLALIMLWLLIDVMVRLFTTKHHPTNSETPEITSPSPSLPSEESENLGRRRRAAAAAVAIALGLQSHRITPIKPPSSAPTPWQMADRLNRFTLIDDARVRKLRGAAR</sequence>